<accession>A0A7C5HPG4</accession>
<proteinExistence type="predicted"/>
<comment type="subcellular location">
    <subcellularLocation>
        <location evidence="1">Cell membrane</location>
        <topology evidence="1">Multi-pass membrane protein</topology>
    </subcellularLocation>
</comment>
<evidence type="ECO:0000256" key="6">
    <source>
        <dbReference type="SAM" id="Phobius"/>
    </source>
</evidence>
<dbReference type="Proteomes" id="UP000886059">
    <property type="component" value="Unassembled WGS sequence"/>
</dbReference>
<dbReference type="InterPro" id="IPR051311">
    <property type="entry name" value="DedA_domain"/>
</dbReference>
<comment type="caution">
    <text evidence="8">The sequence shown here is derived from an EMBL/GenBank/DDBJ whole genome shotgun (WGS) entry which is preliminary data.</text>
</comment>
<gene>
    <name evidence="8" type="ORF">ENL01_01345</name>
</gene>
<dbReference type="PANTHER" id="PTHR42709:SF6">
    <property type="entry name" value="UNDECAPRENYL PHOSPHATE TRANSPORTER A"/>
    <property type="match status" value="1"/>
</dbReference>
<dbReference type="Pfam" id="PF09335">
    <property type="entry name" value="VTT_dom"/>
    <property type="match status" value="1"/>
</dbReference>
<evidence type="ECO:0000256" key="5">
    <source>
        <dbReference type="ARBA" id="ARBA00023136"/>
    </source>
</evidence>
<evidence type="ECO:0000259" key="7">
    <source>
        <dbReference type="Pfam" id="PF09335"/>
    </source>
</evidence>
<dbReference type="EMBL" id="DRSK01000082">
    <property type="protein sequence ID" value="HHE07560.1"/>
    <property type="molecule type" value="Genomic_DNA"/>
</dbReference>
<keyword evidence="3 6" id="KW-0812">Transmembrane</keyword>
<dbReference type="PANTHER" id="PTHR42709">
    <property type="entry name" value="ALKALINE PHOSPHATASE LIKE PROTEIN"/>
    <property type="match status" value="1"/>
</dbReference>
<feature type="transmembrane region" description="Helical" evidence="6">
    <location>
        <begin position="150"/>
        <end position="170"/>
    </location>
</feature>
<feature type="transmembrane region" description="Helical" evidence="6">
    <location>
        <begin position="66"/>
        <end position="85"/>
    </location>
</feature>
<evidence type="ECO:0000256" key="1">
    <source>
        <dbReference type="ARBA" id="ARBA00004651"/>
    </source>
</evidence>
<name>A0A7C5HPG4_9CHLB</name>
<dbReference type="AlphaFoldDB" id="A0A7C5HPG4"/>
<organism evidence="8">
    <name type="scientific">Chlorobaculum parvum</name>
    <dbReference type="NCBI Taxonomy" id="274539"/>
    <lineage>
        <taxon>Bacteria</taxon>
        <taxon>Pseudomonadati</taxon>
        <taxon>Chlorobiota</taxon>
        <taxon>Chlorobiia</taxon>
        <taxon>Chlorobiales</taxon>
        <taxon>Chlorobiaceae</taxon>
        <taxon>Chlorobaculum</taxon>
    </lineage>
</organism>
<evidence type="ECO:0000313" key="8">
    <source>
        <dbReference type="EMBL" id="HHE07560.1"/>
    </source>
</evidence>
<keyword evidence="5 6" id="KW-0472">Membrane</keyword>
<evidence type="ECO:0000256" key="3">
    <source>
        <dbReference type="ARBA" id="ARBA00022692"/>
    </source>
</evidence>
<feature type="domain" description="VTT" evidence="7">
    <location>
        <begin position="34"/>
        <end position="170"/>
    </location>
</feature>
<keyword evidence="4 6" id="KW-1133">Transmembrane helix</keyword>
<feature type="transmembrane region" description="Helical" evidence="6">
    <location>
        <begin position="38"/>
        <end position="60"/>
    </location>
</feature>
<dbReference type="InterPro" id="IPR032816">
    <property type="entry name" value="VTT_dom"/>
</dbReference>
<keyword evidence="2" id="KW-1003">Cell membrane</keyword>
<reference evidence="8" key="1">
    <citation type="journal article" date="2020" name="mSystems">
        <title>Genome- and Community-Level Interaction Insights into Carbon Utilization and Element Cycling Functions of Hydrothermarchaeota in Hydrothermal Sediment.</title>
        <authorList>
            <person name="Zhou Z."/>
            <person name="Liu Y."/>
            <person name="Xu W."/>
            <person name="Pan J."/>
            <person name="Luo Z.H."/>
            <person name="Li M."/>
        </authorList>
    </citation>
    <scope>NUCLEOTIDE SEQUENCE [LARGE SCALE GENOMIC DNA]</scope>
    <source>
        <strain evidence="8">HyVt-628</strain>
    </source>
</reference>
<dbReference type="GO" id="GO:0005886">
    <property type="term" value="C:plasma membrane"/>
    <property type="evidence" value="ECO:0007669"/>
    <property type="project" value="UniProtKB-SubCell"/>
</dbReference>
<feature type="transmembrane region" description="Helical" evidence="6">
    <location>
        <begin position="182"/>
        <end position="203"/>
    </location>
</feature>
<sequence>MIEATAAYLQQADPSLVYAVLFLSAYFENIIPPIPGDVPVAFAGYLLVFNHITFTSALFWSTFGSVTGFMTVFLLSRFLGLKLYAAGQSDARHKFARSVHKLFPPSEMEAVRHKFSSHGYLAVVVNRFILGSRAVICIVAGMLHLKIPQVLLGSLVSSLLWNMLLLYGGYLLGSNWEQIGRYAVLYSVPFTLLFTGLVIWSIAKYLRKRKKSAAGV</sequence>
<protein>
    <submittedName>
        <fullName evidence="8">DedA family protein</fullName>
    </submittedName>
</protein>
<evidence type="ECO:0000256" key="2">
    <source>
        <dbReference type="ARBA" id="ARBA00022475"/>
    </source>
</evidence>
<evidence type="ECO:0000256" key="4">
    <source>
        <dbReference type="ARBA" id="ARBA00022989"/>
    </source>
</evidence>